<accession>A0AAV2I1T9</accession>
<proteinExistence type="predicted"/>
<evidence type="ECO:0000313" key="2">
    <source>
        <dbReference type="Proteomes" id="UP001497497"/>
    </source>
</evidence>
<dbReference type="InterPro" id="IPR029058">
    <property type="entry name" value="AB_hydrolase_fold"/>
</dbReference>
<organism evidence="1 2">
    <name type="scientific">Lymnaea stagnalis</name>
    <name type="common">Great pond snail</name>
    <name type="synonym">Helix stagnalis</name>
    <dbReference type="NCBI Taxonomy" id="6523"/>
    <lineage>
        <taxon>Eukaryota</taxon>
        <taxon>Metazoa</taxon>
        <taxon>Spiralia</taxon>
        <taxon>Lophotrochozoa</taxon>
        <taxon>Mollusca</taxon>
        <taxon>Gastropoda</taxon>
        <taxon>Heterobranchia</taxon>
        <taxon>Euthyneura</taxon>
        <taxon>Panpulmonata</taxon>
        <taxon>Hygrophila</taxon>
        <taxon>Lymnaeoidea</taxon>
        <taxon>Lymnaeidae</taxon>
        <taxon>Lymnaea</taxon>
    </lineage>
</organism>
<reference evidence="1 2" key="1">
    <citation type="submission" date="2024-04" db="EMBL/GenBank/DDBJ databases">
        <authorList>
            <consortium name="Genoscope - CEA"/>
            <person name="William W."/>
        </authorList>
    </citation>
    <scope>NUCLEOTIDE SEQUENCE [LARGE SCALE GENOMIC DNA]</scope>
</reference>
<dbReference type="SUPFAM" id="SSF53474">
    <property type="entry name" value="alpha/beta-Hydrolases"/>
    <property type="match status" value="1"/>
</dbReference>
<dbReference type="PANTHER" id="PTHR20908:SF4">
    <property type="entry name" value="SI:DKEY-5I3.5"/>
    <property type="match status" value="1"/>
</dbReference>
<dbReference type="Gene3D" id="3.40.50.1820">
    <property type="entry name" value="alpha/beta hydrolase"/>
    <property type="match status" value="1"/>
</dbReference>
<evidence type="ECO:0008006" key="3">
    <source>
        <dbReference type="Google" id="ProtNLM"/>
    </source>
</evidence>
<sequence>MSHYLLQIMTVLCLRPNNKVYLVLRHFGTWLRPKQISCCKQLFDIQFPVVNATQAKVLKAPETHRGLRFISRDTKTKNSMEVQKLSDRLVLHKAVSRDAWKLPGDPSKVLVLFFTWMGAKEKHVNKYRELYTTLGLDVLTIKSSSKDFLWPPTSFVLAKEITSTLKNELGAYNQFLLHSISVGSYNLTVLCMHARQQHLEEQLLKKFSGIIFDSIVVGGGLGGIIKHPQDQKVKDIEALDRMINAVAISVSQTKFVQGILTSIARVYFAATKSHTVDFYETANNAVRDEPVNVPTLVLTCRNDPLTDLDVTEKLVDIWKANHNMPVTLHVWDDSAHAQHYVLHRDEYVNIHKNFLAQVFCVDTGSSGSSPTSVIKSKL</sequence>
<name>A0AAV2I1T9_LYMST</name>
<dbReference type="InterPro" id="IPR008547">
    <property type="entry name" value="DUF829_TMEM53"/>
</dbReference>
<dbReference type="AlphaFoldDB" id="A0AAV2I1T9"/>
<gene>
    <name evidence="1" type="ORF">GSLYS_00014261001</name>
</gene>
<dbReference type="Pfam" id="PF05705">
    <property type="entry name" value="DUF829"/>
    <property type="match status" value="1"/>
</dbReference>
<evidence type="ECO:0000313" key="1">
    <source>
        <dbReference type="EMBL" id="CAL1540612.1"/>
    </source>
</evidence>
<dbReference type="GO" id="GO:0017171">
    <property type="term" value="F:serine hydrolase activity"/>
    <property type="evidence" value="ECO:0007669"/>
    <property type="project" value="TreeGrafter"/>
</dbReference>
<dbReference type="PANTHER" id="PTHR20908">
    <property type="entry name" value="LD15586P"/>
    <property type="match status" value="1"/>
</dbReference>
<keyword evidence="2" id="KW-1185">Reference proteome</keyword>
<dbReference type="EMBL" id="CAXITT010000389">
    <property type="protein sequence ID" value="CAL1540612.1"/>
    <property type="molecule type" value="Genomic_DNA"/>
</dbReference>
<dbReference type="Proteomes" id="UP001497497">
    <property type="component" value="Unassembled WGS sequence"/>
</dbReference>
<protein>
    <recommendedName>
        <fullName evidence="3">Transmembrane protein 53</fullName>
    </recommendedName>
</protein>
<comment type="caution">
    <text evidence="1">The sequence shown here is derived from an EMBL/GenBank/DDBJ whole genome shotgun (WGS) entry which is preliminary data.</text>
</comment>